<dbReference type="GO" id="GO:0006888">
    <property type="term" value="P:endoplasmic reticulum to Golgi vesicle-mediated transport"/>
    <property type="evidence" value="ECO:0007669"/>
    <property type="project" value="TreeGrafter"/>
</dbReference>
<dbReference type="Pfam" id="PF00566">
    <property type="entry name" value="RabGAP-TBC"/>
    <property type="match status" value="1"/>
</dbReference>
<keyword evidence="4" id="KW-1185">Reference proteome</keyword>
<sequence>MSAAASIRKRNSPLVSYDDDTLAMLNSVEFPSSSSSSTSTTPRRRNPQKSRNSVDSNATATESTIDSHVHTPTPVHRAKKKIFAAKIARLNEFLDMEESELCLRTADLRSFARSEGGLITDQIRAKIWPALANATAAGDMDGLEVESITESSCSDSDFETARSTMSSSEDCDTEDTGPTIDELKRHPEWNQVEMDVHRTLARFPPGTSEDERVSLQTDLIPLIVRVLSENCKFRYYQGFHDICLTLILVLGTESAFRVARILSHRTVFKRYLTKSLEESAMADLQYMFVLLFKHNKKLELYLREAELGTLFALSWPLTWFSHVLDDYQQVVMCFDVFLASDPLMPIYVAAAMLQEREVEIFNTEQDMPALHHLLSNVPADINMTTVLAVALDLFQQYPPSQLRHTYQREYDAECEASRYRHAPLPPANTMTRYSINKWITVGAVSAAAFYLIWSSQYLEAMR</sequence>
<dbReference type="InterPro" id="IPR045913">
    <property type="entry name" value="TBC20/Gyp8-like"/>
</dbReference>
<accession>A0A7E5A152</accession>
<feature type="region of interest" description="Disordered" evidence="2">
    <location>
        <begin position="154"/>
        <end position="186"/>
    </location>
</feature>
<evidence type="ECO:0000313" key="4">
    <source>
        <dbReference type="Proteomes" id="UP000492821"/>
    </source>
</evidence>
<dbReference type="SMART" id="SM00164">
    <property type="entry name" value="TBC"/>
    <property type="match status" value="1"/>
</dbReference>
<dbReference type="GO" id="GO:0005789">
    <property type="term" value="C:endoplasmic reticulum membrane"/>
    <property type="evidence" value="ECO:0007669"/>
    <property type="project" value="TreeGrafter"/>
</dbReference>
<feature type="region of interest" description="Disordered" evidence="2">
    <location>
        <begin position="28"/>
        <end position="76"/>
    </location>
</feature>
<organism evidence="4 5">
    <name type="scientific">Panagrellus redivivus</name>
    <name type="common">Microworm</name>
    <dbReference type="NCBI Taxonomy" id="6233"/>
    <lineage>
        <taxon>Eukaryota</taxon>
        <taxon>Metazoa</taxon>
        <taxon>Ecdysozoa</taxon>
        <taxon>Nematoda</taxon>
        <taxon>Chromadorea</taxon>
        <taxon>Rhabditida</taxon>
        <taxon>Tylenchina</taxon>
        <taxon>Panagrolaimomorpha</taxon>
        <taxon>Panagrolaimoidea</taxon>
        <taxon>Panagrolaimidae</taxon>
        <taxon>Panagrellus</taxon>
    </lineage>
</organism>
<dbReference type="PANTHER" id="PTHR20913">
    <property type="entry name" value="TBC1 DOMAIN FAMILY MEMBER 20/GTPASE"/>
    <property type="match status" value="1"/>
</dbReference>
<dbReference type="AlphaFoldDB" id="A0A7E5A152"/>
<dbReference type="PANTHER" id="PTHR20913:SF7">
    <property type="entry name" value="RE60063P"/>
    <property type="match status" value="1"/>
</dbReference>
<name>A0A7E5A152_PANRE</name>
<keyword evidence="1" id="KW-0343">GTPase activation</keyword>
<proteinExistence type="predicted"/>
<reference evidence="4" key="1">
    <citation type="journal article" date="2013" name="Genetics">
        <title>The draft genome and transcriptome of Panagrellus redivivus are shaped by the harsh demands of a free-living lifestyle.</title>
        <authorList>
            <person name="Srinivasan J."/>
            <person name="Dillman A.R."/>
            <person name="Macchietto M.G."/>
            <person name="Heikkinen L."/>
            <person name="Lakso M."/>
            <person name="Fracchia K.M."/>
            <person name="Antoshechkin I."/>
            <person name="Mortazavi A."/>
            <person name="Wong G."/>
            <person name="Sternberg P.W."/>
        </authorList>
    </citation>
    <scope>NUCLEOTIDE SEQUENCE [LARGE SCALE GENOMIC DNA]</scope>
    <source>
        <strain evidence="4">MT8872</strain>
    </source>
</reference>
<dbReference type="WBParaSite" id="Pan_g7449.t1">
    <property type="protein sequence ID" value="Pan_g7449.t1"/>
    <property type="gene ID" value="Pan_g7449"/>
</dbReference>
<reference evidence="5" key="2">
    <citation type="submission" date="2020-10" db="UniProtKB">
        <authorList>
            <consortium name="WormBaseParasite"/>
        </authorList>
    </citation>
    <scope>IDENTIFICATION</scope>
</reference>
<protein>
    <submittedName>
        <fullName evidence="5">Rab-GAP TBC domain-containing protein</fullName>
    </submittedName>
</protein>
<feature type="compositionally biased region" description="Polar residues" evidence="2">
    <location>
        <begin position="154"/>
        <end position="168"/>
    </location>
</feature>
<dbReference type="Gene3D" id="1.10.472.80">
    <property type="entry name" value="Ypt/Rab-GAP domain of gyp1p, domain 3"/>
    <property type="match status" value="1"/>
</dbReference>
<feature type="compositionally biased region" description="Low complexity" evidence="2">
    <location>
        <begin position="32"/>
        <end position="41"/>
    </location>
</feature>
<evidence type="ECO:0000256" key="2">
    <source>
        <dbReference type="SAM" id="MobiDB-lite"/>
    </source>
</evidence>
<dbReference type="PROSITE" id="PS50086">
    <property type="entry name" value="TBC_RABGAP"/>
    <property type="match status" value="1"/>
</dbReference>
<dbReference type="InterPro" id="IPR000195">
    <property type="entry name" value="Rab-GAP-TBC_dom"/>
</dbReference>
<dbReference type="Proteomes" id="UP000492821">
    <property type="component" value="Unassembled WGS sequence"/>
</dbReference>
<evidence type="ECO:0000256" key="1">
    <source>
        <dbReference type="ARBA" id="ARBA00022468"/>
    </source>
</evidence>
<dbReference type="GO" id="GO:0005096">
    <property type="term" value="F:GTPase activator activity"/>
    <property type="evidence" value="ECO:0007669"/>
    <property type="project" value="UniProtKB-KW"/>
</dbReference>
<dbReference type="InterPro" id="IPR035969">
    <property type="entry name" value="Rab-GAP_TBC_sf"/>
</dbReference>
<evidence type="ECO:0000313" key="5">
    <source>
        <dbReference type="WBParaSite" id="Pan_g7449.t1"/>
    </source>
</evidence>
<evidence type="ECO:0000259" key="3">
    <source>
        <dbReference type="PROSITE" id="PS50086"/>
    </source>
</evidence>
<dbReference type="SUPFAM" id="SSF47923">
    <property type="entry name" value="Ypt/Rab-GAP domain of gyp1p"/>
    <property type="match status" value="2"/>
</dbReference>
<feature type="domain" description="Rab-GAP TBC" evidence="3">
    <location>
        <begin position="118"/>
        <end position="341"/>
    </location>
</feature>
<dbReference type="Gene3D" id="1.10.8.1310">
    <property type="match status" value="1"/>
</dbReference>
<feature type="compositionally biased region" description="Polar residues" evidence="2">
    <location>
        <begin position="49"/>
        <end position="66"/>
    </location>
</feature>